<dbReference type="InterPro" id="IPR034505">
    <property type="entry name" value="Coproporphyrinogen-III_oxidase"/>
</dbReference>
<keyword evidence="3" id="KW-0408">Iron</keyword>
<dbReference type="NCBIfam" id="TIGR03994">
    <property type="entry name" value="rSAM_HemZ"/>
    <property type="match status" value="1"/>
</dbReference>
<dbReference type="RefSeq" id="WP_353892609.1">
    <property type="nucleotide sequence ID" value="NZ_CP159485.1"/>
</dbReference>
<name>A0AAU8HS47_9FIRM</name>
<evidence type="ECO:0000259" key="5">
    <source>
        <dbReference type="PROSITE" id="PS51918"/>
    </source>
</evidence>
<sequence>MLSIYCNVDPRLQIVAHNILLLITSSKNIYYANSENFQIDIEINISKVNNSFLIELTKGDKSFTLTEEIAALNEKFTLRKALFKALEKATKKRPSPWGILTGIRPIKLISNYLNSNLEDPISFLQNELLVSKDKVDLCLQVVNNQKKITTTGINLYIGIPFCPSRCSYCSFTSYTIDKNKDMVDPYLKTLILEMEYISKVIKKQKLKIGTVYIGGGTPTSLSDSQLKLLLKSIQSNFDNDRIKEFTLEGGRPDTLTLSKMKLAKSFGVNRLSINCQSLNPQTLQNVNRNHTALEFVEAIKKAKSIGFDWINTDLIYGLDGEGLLDFISSLNKTISLEPENITIHSLAVKRAADLKSHNSYHKEELEKGLSQVYNILKKAKYQPYYLYRQKAIAANLENTGFAKDGKISPYNVASIEESSTILALGCGAVSKIMTKNGFSPIQNPKDPNQYKMSLQKLVNQKSSLLEKK</sequence>
<reference evidence="6" key="2">
    <citation type="submission" date="2024-06" db="EMBL/GenBank/DDBJ databases">
        <authorList>
            <person name="Petrova K.O."/>
            <person name="Toshchakov S.V."/>
            <person name="Boltjanskaja Y.V."/>
            <person name="Kevbrin V.V."/>
        </authorList>
    </citation>
    <scope>NUCLEOTIDE SEQUENCE</scope>
    <source>
        <strain evidence="6">Z-710</strain>
    </source>
</reference>
<dbReference type="PANTHER" id="PTHR13932">
    <property type="entry name" value="COPROPORPHYRINIGEN III OXIDASE"/>
    <property type="match status" value="1"/>
</dbReference>
<dbReference type="PANTHER" id="PTHR13932:SF1">
    <property type="entry name" value="OXYGEN-INDEPENDENT COPROPORPHYRINOGEN-III OXIDASE-LIKE PROTEIN HEMZ"/>
    <property type="match status" value="1"/>
</dbReference>
<keyword evidence="1" id="KW-0949">S-adenosyl-L-methionine</keyword>
<keyword evidence="4" id="KW-0411">Iron-sulfur</keyword>
<evidence type="ECO:0000313" key="6">
    <source>
        <dbReference type="EMBL" id="XCI28032.1"/>
    </source>
</evidence>
<dbReference type="SFLD" id="SFLDF00310">
    <property type="entry name" value="oxygen-independent_coproporphy"/>
    <property type="match status" value="1"/>
</dbReference>
<dbReference type="GO" id="GO:0046872">
    <property type="term" value="F:metal ion binding"/>
    <property type="evidence" value="ECO:0007669"/>
    <property type="project" value="UniProtKB-KW"/>
</dbReference>
<feature type="domain" description="Radical SAM core" evidence="5">
    <location>
        <begin position="145"/>
        <end position="388"/>
    </location>
</feature>
<dbReference type="InterPro" id="IPR007197">
    <property type="entry name" value="rSAM"/>
</dbReference>
<dbReference type="InterPro" id="IPR006638">
    <property type="entry name" value="Elp3/MiaA/NifB-like_rSAM"/>
</dbReference>
<keyword evidence="6" id="KW-0560">Oxidoreductase</keyword>
<dbReference type="EMBL" id="CP159485">
    <property type="protein sequence ID" value="XCI28032.1"/>
    <property type="molecule type" value="Genomic_DNA"/>
</dbReference>
<evidence type="ECO:0000256" key="4">
    <source>
        <dbReference type="ARBA" id="ARBA00023014"/>
    </source>
</evidence>
<dbReference type="SUPFAM" id="SSF102114">
    <property type="entry name" value="Radical SAM enzymes"/>
    <property type="match status" value="1"/>
</dbReference>
<dbReference type="AlphaFoldDB" id="A0AAU8HS47"/>
<evidence type="ECO:0000256" key="2">
    <source>
        <dbReference type="ARBA" id="ARBA00022723"/>
    </source>
</evidence>
<protein>
    <submittedName>
        <fullName evidence="6">Coproporphyrinogen dehydrogenase HemZ</fullName>
        <ecNumber evidence="6">1.3.98.3</ecNumber>
    </submittedName>
</protein>
<evidence type="ECO:0000256" key="3">
    <source>
        <dbReference type="ARBA" id="ARBA00023004"/>
    </source>
</evidence>
<dbReference type="InterPro" id="IPR013785">
    <property type="entry name" value="Aldolase_TIM"/>
</dbReference>
<dbReference type="CDD" id="cd01335">
    <property type="entry name" value="Radical_SAM"/>
    <property type="match status" value="1"/>
</dbReference>
<dbReference type="SFLD" id="SFLDS00029">
    <property type="entry name" value="Radical_SAM"/>
    <property type="match status" value="1"/>
</dbReference>
<dbReference type="GO" id="GO:0051539">
    <property type="term" value="F:4 iron, 4 sulfur cluster binding"/>
    <property type="evidence" value="ECO:0007669"/>
    <property type="project" value="TreeGrafter"/>
</dbReference>
<dbReference type="InterPro" id="IPR023995">
    <property type="entry name" value="HemZ"/>
</dbReference>
<dbReference type="Pfam" id="PF04055">
    <property type="entry name" value="Radical_SAM"/>
    <property type="match status" value="1"/>
</dbReference>
<dbReference type="SMART" id="SM00729">
    <property type="entry name" value="Elp3"/>
    <property type="match status" value="1"/>
</dbReference>
<dbReference type="EC" id="1.3.98.3" evidence="6"/>
<proteinExistence type="predicted"/>
<dbReference type="InterPro" id="IPR058240">
    <property type="entry name" value="rSAM_sf"/>
</dbReference>
<dbReference type="GO" id="GO:0051989">
    <property type="term" value="F:coproporphyrinogen dehydrogenase activity"/>
    <property type="evidence" value="ECO:0007669"/>
    <property type="project" value="UniProtKB-EC"/>
</dbReference>
<reference evidence="6" key="1">
    <citation type="journal article" date="2018" name="Antonie Van Leeuwenhoek">
        <title>Proteinivorax hydrogeniformans sp. nov., an anaerobic, haloalkaliphilic bacterium fermenting proteinaceous compounds with high hydrogen production.</title>
        <authorList>
            <person name="Boltyanskaya Y."/>
            <person name="Detkova E."/>
            <person name="Pimenov N."/>
            <person name="Kevbrin V."/>
        </authorList>
    </citation>
    <scope>NUCLEOTIDE SEQUENCE</scope>
    <source>
        <strain evidence="6">Z-710</strain>
    </source>
</reference>
<organism evidence="6">
    <name type="scientific">Proteinivorax hydrogeniformans</name>
    <dbReference type="NCBI Taxonomy" id="1826727"/>
    <lineage>
        <taxon>Bacteria</taxon>
        <taxon>Bacillati</taxon>
        <taxon>Bacillota</taxon>
        <taxon>Clostridia</taxon>
        <taxon>Eubacteriales</taxon>
        <taxon>Proteinivoracaceae</taxon>
        <taxon>Proteinivorax</taxon>
    </lineage>
</organism>
<dbReference type="PROSITE" id="PS51918">
    <property type="entry name" value="RADICAL_SAM"/>
    <property type="match status" value="1"/>
</dbReference>
<dbReference type="GO" id="GO:0005737">
    <property type="term" value="C:cytoplasm"/>
    <property type="evidence" value="ECO:0007669"/>
    <property type="project" value="TreeGrafter"/>
</dbReference>
<keyword evidence="2" id="KW-0479">Metal-binding</keyword>
<dbReference type="GO" id="GO:0006779">
    <property type="term" value="P:porphyrin-containing compound biosynthetic process"/>
    <property type="evidence" value="ECO:0007669"/>
    <property type="project" value="TreeGrafter"/>
</dbReference>
<dbReference type="SFLD" id="SFLDG01065">
    <property type="entry name" value="anaerobic_coproporphyrinogen-I"/>
    <property type="match status" value="1"/>
</dbReference>
<accession>A0AAU8HS47</accession>
<gene>
    <name evidence="6" type="primary">hemZ</name>
    <name evidence="6" type="ORF">PRVXH_001965</name>
</gene>
<evidence type="ECO:0000256" key="1">
    <source>
        <dbReference type="ARBA" id="ARBA00022691"/>
    </source>
</evidence>
<dbReference type="Gene3D" id="3.20.20.70">
    <property type="entry name" value="Aldolase class I"/>
    <property type="match status" value="1"/>
</dbReference>